<feature type="non-terminal residue" evidence="2">
    <location>
        <position position="220"/>
    </location>
</feature>
<feature type="region of interest" description="Disordered" evidence="1">
    <location>
        <begin position="1"/>
        <end position="72"/>
    </location>
</feature>
<keyword evidence="3" id="KW-1185">Reference proteome</keyword>
<feature type="compositionally biased region" description="Polar residues" evidence="1">
    <location>
        <begin position="1"/>
        <end position="12"/>
    </location>
</feature>
<protein>
    <submittedName>
        <fullName evidence="2">Uncharacterized protein</fullName>
    </submittedName>
</protein>
<dbReference type="EMBL" id="JAHFXS010000008">
    <property type="protein sequence ID" value="KAG9991020.1"/>
    <property type="molecule type" value="Genomic_DNA"/>
</dbReference>
<feature type="compositionally biased region" description="Low complexity" evidence="1">
    <location>
        <begin position="49"/>
        <end position="64"/>
    </location>
</feature>
<reference evidence="2" key="1">
    <citation type="journal article" date="2021" name="J Fungi (Basel)">
        <title>Virulence traits and population genomics of the black yeast Aureobasidium melanogenum.</title>
        <authorList>
            <person name="Cernosa A."/>
            <person name="Sun X."/>
            <person name="Gostincar C."/>
            <person name="Fang C."/>
            <person name="Gunde-Cimerman N."/>
            <person name="Song Z."/>
        </authorList>
    </citation>
    <scope>NUCLEOTIDE SEQUENCE</scope>
    <source>
        <strain evidence="2">EXF-9298</strain>
    </source>
</reference>
<evidence type="ECO:0000256" key="1">
    <source>
        <dbReference type="SAM" id="MobiDB-lite"/>
    </source>
</evidence>
<dbReference type="AlphaFoldDB" id="A0A9P8K2E2"/>
<name>A0A9P8K2E2_AURME</name>
<comment type="caution">
    <text evidence="2">The sequence shown here is derived from an EMBL/GenBank/DDBJ whole genome shotgun (WGS) entry which is preliminary data.</text>
</comment>
<evidence type="ECO:0000313" key="2">
    <source>
        <dbReference type="EMBL" id="KAG9991020.1"/>
    </source>
</evidence>
<proteinExistence type="predicted"/>
<gene>
    <name evidence="2" type="ORF">KCU98_g680</name>
</gene>
<evidence type="ECO:0000313" key="3">
    <source>
        <dbReference type="Proteomes" id="UP000729357"/>
    </source>
</evidence>
<reference evidence="2" key="2">
    <citation type="submission" date="2021-08" db="EMBL/GenBank/DDBJ databases">
        <authorList>
            <person name="Gostincar C."/>
            <person name="Sun X."/>
            <person name="Song Z."/>
            <person name="Gunde-Cimerman N."/>
        </authorList>
    </citation>
    <scope>NUCLEOTIDE SEQUENCE</scope>
    <source>
        <strain evidence="2">EXF-9298</strain>
    </source>
</reference>
<accession>A0A9P8K2E2</accession>
<dbReference type="Proteomes" id="UP000729357">
    <property type="component" value="Unassembled WGS sequence"/>
</dbReference>
<sequence length="220" mass="24243">MVSTNQTSSHVENSAGAAQEDTTIGNMPLGVATGNASTSTAPPDPPAVPASSAPPARLAAPTSSVSESRHSERLLYRTPRAYSHFGGDAAYDTLQHIEKVHDDRSVVMATVNGKVGDGQRDERKLQAPRRDRMPFIQDDDDEMLNASGLFLYTLTTCTVVAFPSLFVNKSAVNLRFEQDHRSKEEIEWQVPIDWSTQQYEASKSVFLNDEELQSMLDMRL</sequence>
<organism evidence="2 3">
    <name type="scientific">Aureobasidium melanogenum</name>
    <name type="common">Aureobasidium pullulans var. melanogenum</name>
    <dbReference type="NCBI Taxonomy" id="46634"/>
    <lineage>
        <taxon>Eukaryota</taxon>
        <taxon>Fungi</taxon>
        <taxon>Dikarya</taxon>
        <taxon>Ascomycota</taxon>
        <taxon>Pezizomycotina</taxon>
        <taxon>Dothideomycetes</taxon>
        <taxon>Dothideomycetidae</taxon>
        <taxon>Dothideales</taxon>
        <taxon>Saccotheciaceae</taxon>
        <taxon>Aureobasidium</taxon>
    </lineage>
</organism>